<feature type="transmembrane region" description="Helical" evidence="10">
    <location>
        <begin position="482"/>
        <end position="504"/>
    </location>
</feature>
<keyword evidence="3 10" id="KW-0812">Transmembrane</keyword>
<feature type="transmembrane region" description="Helical" evidence="10">
    <location>
        <begin position="385"/>
        <end position="404"/>
    </location>
</feature>
<dbReference type="GO" id="GO:0005886">
    <property type="term" value="C:plasma membrane"/>
    <property type="evidence" value="ECO:0007669"/>
    <property type="project" value="UniProtKB-SubCell"/>
</dbReference>
<dbReference type="GO" id="GO:0009252">
    <property type="term" value="P:peptidoglycan biosynthetic process"/>
    <property type="evidence" value="ECO:0007669"/>
    <property type="project" value="UniProtKB-UniRule"/>
</dbReference>
<organism evidence="12 13">
    <name type="scientific">SAR86 cluster bacterium</name>
    <dbReference type="NCBI Taxonomy" id="2030880"/>
    <lineage>
        <taxon>Bacteria</taxon>
        <taxon>Pseudomonadati</taxon>
        <taxon>Pseudomonadota</taxon>
        <taxon>Gammaproteobacteria</taxon>
        <taxon>SAR86 cluster</taxon>
    </lineage>
</organism>
<keyword evidence="7 10" id="KW-0472">Membrane</keyword>
<evidence type="ECO:0000256" key="8">
    <source>
        <dbReference type="ARBA" id="ARBA00060041"/>
    </source>
</evidence>
<dbReference type="InterPro" id="IPR004268">
    <property type="entry name" value="MurJ"/>
</dbReference>
<dbReference type="GO" id="GO:0071555">
    <property type="term" value="P:cell wall organization"/>
    <property type="evidence" value="ECO:0007669"/>
    <property type="project" value="UniProtKB-UniRule"/>
</dbReference>
<sequence length="513" mass="57816">MPADRLLNNLKKVVTGTGASRFFGLIRDISTTNLLGASIFHDIFVICLKIPNLFRRFFAEGAFNQAFIPIYSDYVKANQERDANEFVNSLAGVLINFLFIFTIIALIFAPAFIFIFAPGFYIDPTKQDISVKVLRIMFPYLALISLVAFAGGIQNTHNKFSIPAFTPVIFNLCLIIAAILIAPKYEMPIFVLAWGVLLAGFLQLLLQIFPLLQINKLPLPKLDFKAPGLRKFYNLILPAIFAGGIIQINLLVDTIFASLLKTGSPTWLYVSDRLIQFPMGIFAIAIGTVILPMLSQYNSIQDKDKFKETISKGQRFVLFIGIPSLIGLFICSEDLISTIFYRGAFTSIDVINSSYSLMAFSIGLPFFMIMKVLTPAFFARKDTKTPMFVALISLILNAFLNYYLAFVLDYGHIGIAIGSSLAAMISVLILEIILYKQGFIKIKNFFNRFNMMVCVSSLFLIFFLIFYTSQIDFIELTQAQRVLYLFIEVTFSAVLYFSISRLIFKKPLRSLLN</sequence>
<keyword evidence="10 11" id="KW-0961">Cell wall biogenesis/degradation</keyword>
<dbReference type="GO" id="GO:0008360">
    <property type="term" value="P:regulation of cell shape"/>
    <property type="evidence" value="ECO:0007669"/>
    <property type="project" value="UniProtKB-UniRule"/>
</dbReference>
<comment type="pathway">
    <text evidence="10">Cell wall biogenesis; peptidoglycan biosynthesis.</text>
</comment>
<dbReference type="PRINTS" id="PR01806">
    <property type="entry name" value="VIRFACTRMVIN"/>
</dbReference>
<dbReference type="HAMAP" id="MF_02078">
    <property type="entry name" value="MurJ_MviN"/>
    <property type="match status" value="1"/>
</dbReference>
<evidence type="ECO:0000256" key="2">
    <source>
        <dbReference type="ARBA" id="ARBA00022475"/>
    </source>
</evidence>
<evidence type="ECO:0000256" key="1">
    <source>
        <dbReference type="ARBA" id="ARBA00004651"/>
    </source>
</evidence>
<evidence type="ECO:0000313" key="13">
    <source>
        <dbReference type="Proteomes" id="UP000319384"/>
    </source>
</evidence>
<protein>
    <recommendedName>
        <fullName evidence="10">Probable lipid II flippase MurJ</fullName>
    </recommendedName>
</protein>
<dbReference type="PANTHER" id="PTHR47019:SF1">
    <property type="entry name" value="LIPID II FLIPPASE MURJ"/>
    <property type="match status" value="1"/>
</dbReference>
<feature type="transmembrane region" description="Helical" evidence="10">
    <location>
        <begin position="445"/>
        <end position="467"/>
    </location>
</feature>
<dbReference type="InterPro" id="IPR051050">
    <property type="entry name" value="Lipid_II_flippase_MurJ/MviN"/>
</dbReference>
<feature type="transmembrane region" description="Helical" evidence="10">
    <location>
        <begin position="277"/>
        <end position="295"/>
    </location>
</feature>
<dbReference type="GO" id="GO:0034204">
    <property type="term" value="P:lipid translocation"/>
    <property type="evidence" value="ECO:0007669"/>
    <property type="project" value="TreeGrafter"/>
</dbReference>
<gene>
    <name evidence="10 12" type="primary">murJ</name>
    <name evidence="12" type="ORF">EVA95_00265</name>
</gene>
<evidence type="ECO:0000256" key="6">
    <source>
        <dbReference type="ARBA" id="ARBA00022989"/>
    </source>
</evidence>
<feature type="transmembrane region" description="Helical" evidence="10">
    <location>
        <begin position="136"/>
        <end position="153"/>
    </location>
</feature>
<evidence type="ECO:0000256" key="11">
    <source>
        <dbReference type="PIRNR" id="PIRNR002869"/>
    </source>
</evidence>
<dbReference type="AlphaFoldDB" id="A0A520N273"/>
<keyword evidence="2 10" id="KW-1003">Cell membrane</keyword>
<comment type="subcellular location">
    <subcellularLocation>
        <location evidence="10">Cell inner membrane</location>
        <topology evidence="10">Multi-pass membrane protein</topology>
    </subcellularLocation>
    <subcellularLocation>
        <location evidence="1">Cell membrane</location>
        <topology evidence="1">Multi-pass membrane protein</topology>
    </subcellularLocation>
</comment>
<proteinExistence type="inferred from homology"/>
<keyword evidence="4 10" id="KW-0133">Cell shape</keyword>
<feature type="transmembrane region" description="Helical" evidence="10">
    <location>
        <begin position="410"/>
        <end position="433"/>
    </location>
</feature>
<dbReference type="UniPathway" id="UPA00219"/>
<evidence type="ECO:0000256" key="9">
    <source>
        <dbReference type="ARBA" id="ARBA00061532"/>
    </source>
</evidence>
<reference evidence="12 13" key="1">
    <citation type="submission" date="2019-02" db="EMBL/GenBank/DDBJ databases">
        <title>Prokaryotic population dynamics and viral predation in marine succession experiment using metagenomics: the confinement effect.</title>
        <authorList>
            <person name="Haro-Moreno J.M."/>
            <person name="Rodriguez-Valera F."/>
            <person name="Lopez-Perez M."/>
        </authorList>
    </citation>
    <scope>NUCLEOTIDE SEQUENCE [LARGE SCALE GENOMIC DNA]</scope>
    <source>
        <strain evidence="12">MED-G162</strain>
    </source>
</reference>
<evidence type="ECO:0000256" key="5">
    <source>
        <dbReference type="ARBA" id="ARBA00022984"/>
    </source>
</evidence>
<evidence type="ECO:0000313" key="12">
    <source>
        <dbReference type="EMBL" id="RZO27570.1"/>
    </source>
</evidence>
<dbReference type="Pfam" id="PF03023">
    <property type="entry name" value="MurJ"/>
    <property type="match status" value="1"/>
</dbReference>
<feature type="transmembrane region" description="Helical" evidence="10">
    <location>
        <begin position="316"/>
        <end position="341"/>
    </location>
</feature>
<feature type="transmembrane region" description="Helical" evidence="10">
    <location>
        <begin position="353"/>
        <end position="373"/>
    </location>
</feature>
<comment type="function">
    <text evidence="8 10 11">Involved in peptidoglycan biosynthesis. Transports lipid-linked peptidoglycan precursors from the inner to the outer leaflet of the cytoplasmic membrane.</text>
</comment>
<feature type="transmembrane region" description="Helical" evidence="10">
    <location>
        <begin position="189"/>
        <end position="212"/>
    </location>
</feature>
<name>A0A520N273_9GAMM</name>
<dbReference type="PANTHER" id="PTHR47019">
    <property type="entry name" value="LIPID II FLIPPASE MURJ"/>
    <property type="match status" value="1"/>
</dbReference>
<dbReference type="CDD" id="cd13123">
    <property type="entry name" value="MATE_MurJ_like"/>
    <property type="match status" value="1"/>
</dbReference>
<dbReference type="PIRSF" id="PIRSF002869">
    <property type="entry name" value="MviN"/>
    <property type="match status" value="1"/>
</dbReference>
<keyword evidence="10" id="KW-0997">Cell inner membrane</keyword>
<dbReference type="Proteomes" id="UP000319384">
    <property type="component" value="Unassembled WGS sequence"/>
</dbReference>
<evidence type="ECO:0000256" key="7">
    <source>
        <dbReference type="ARBA" id="ARBA00023136"/>
    </source>
</evidence>
<dbReference type="EMBL" id="SHBH01000001">
    <property type="protein sequence ID" value="RZO27570.1"/>
    <property type="molecule type" value="Genomic_DNA"/>
</dbReference>
<feature type="transmembrane region" description="Helical" evidence="10">
    <location>
        <begin position="232"/>
        <end position="257"/>
    </location>
</feature>
<evidence type="ECO:0000256" key="3">
    <source>
        <dbReference type="ARBA" id="ARBA00022692"/>
    </source>
</evidence>
<evidence type="ECO:0000256" key="10">
    <source>
        <dbReference type="HAMAP-Rule" id="MF_02078"/>
    </source>
</evidence>
<evidence type="ECO:0000256" key="4">
    <source>
        <dbReference type="ARBA" id="ARBA00022960"/>
    </source>
</evidence>
<dbReference type="NCBIfam" id="TIGR01695">
    <property type="entry name" value="murJ_mviN"/>
    <property type="match status" value="1"/>
</dbReference>
<comment type="similarity">
    <text evidence="9 10 11">Belongs to the MurJ/MviN family.</text>
</comment>
<dbReference type="GO" id="GO:0015648">
    <property type="term" value="F:lipid-linked peptidoglycan transporter activity"/>
    <property type="evidence" value="ECO:0007669"/>
    <property type="project" value="UniProtKB-UniRule"/>
</dbReference>
<keyword evidence="10 11" id="KW-0813">Transport</keyword>
<feature type="transmembrane region" description="Helical" evidence="10">
    <location>
        <begin position="90"/>
        <end position="116"/>
    </location>
</feature>
<keyword evidence="5 10" id="KW-0573">Peptidoglycan synthesis</keyword>
<keyword evidence="6 10" id="KW-1133">Transmembrane helix</keyword>
<comment type="caution">
    <text evidence="12">The sequence shown here is derived from an EMBL/GenBank/DDBJ whole genome shotgun (WGS) entry which is preliminary data.</text>
</comment>
<feature type="transmembrane region" description="Helical" evidence="10">
    <location>
        <begin position="160"/>
        <end position="183"/>
    </location>
</feature>
<accession>A0A520N273</accession>